<dbReference type="SUPFAM" id="SSF55729">
    <property type="entry name" value="Acyl-CoA N-acyltransferases (Nat)"/>
    <property type="match status" value="1"/>
</dbReference>
<evidence type="ECO:0000313" key="1">
    <source>
        <dbReference type="EMBL" id="SHE37534.1"/>
    </source>
</evidence>
<evidence type="ECO:0000313" key="2">
    <source>
        <dbReference type="Proteomes" id="UP000184287"/>
    </source>
</evidence>
<dbReference type="InterPro" id="IPR016181">
    <property type="entry name" value="Acyl_CoA_acyltransferase"/>
</dbReference>
<dbReference type="AlphaFoldDB" id="A0A1M4SZH1"/>
<gene>
    <name evidence="1" type="ORF">SAMN04488522_10123</name>
</gene>
<keyword evidence="2" id="KW-1185">Reference proteome</keyword>
<dbReference type="Gene3D" id="3.40.630.30">
    <property type="match status" value="1"/>
</dbReference>
<proteinExistence type="predicted"/>
<dbReference type="STRING" id="288992.SAMN04488522_10123"/>
<evidence type="ECO:0008006" key="3">
    <source>
        <dbReference type="Google" id="ProtNLM"/>
    </source>
</evidence>
<sequence>MITKNTATKPQKETFFLYLMLNKNLKTTINMPGREDNLKINFKIASTDHEFEQILTLQRNNHLTAVQEMNQENQGFVFAQHTLELLKEMAAEEPQVIAINQGQVIGYNLAMPLAFRNKIPSLIPMFKEFDKVSYKGKALNEYRYIVGGQVCVSSDFRGLGLLNRLYTETKNLLKDRYELCVTEIVSRNLVSMKSHLKAGFILASSYHDGSEHWNIVLQEY</sequence>
<protein>
    <recommendedName>
        <fullName evidence="3">Acetyltransferase (GNAT) family protein</fullName>
    </recommendedName>
</protein>
<organism evidence="1 2">
    <name type="scientific">Pedobacter caeni</name>
    <dbReference type="NCBI Taxonomy" id="288992"/>
    <lineage>
        <taxon>Bacteria</taxon>
        <taxon>Pseudomonadati</taxon>
        <taxon>Bacteroidota</taxon>
        <taxon>Sphingobacteriia</taxon>
        <taxon>Sphingobacteriales</taxon>
        <taxon>Sphingobacteriaceae</taxon>
        <taxon>Pedobacter</taxon>
    </lineage>
</organism>
<dbReference type="EMBL" id="FQUQ01000001">
    <property type="protein sequence ID" value="SHE37534.1"/>
    <property type="molecule type" value="Genomic_DNA"/>
</dbReference>
<dbReference type="Proteomes" id="UP000184287">
    <property type="component" value="Unassembled WGS sequence"/>
</dbReference>
<accession>A0A1M4SZH1</accession>
<reference evidence="2" key="1">
    <citation type="submission" date="2016-11" db="EMBL/GenBank/DDBJ databases">
        <authorList>
            <person name="Varghese N."/>
            <person name="Submissions S."/>
        </authorList>
    </citation>
    <scope>NUCLEOTIDE SEQUENCE [LARGE SCALE GENOMIC DNA]</scope>
    <source>
        <strain evidence="2">DSM 16990</strain>
    </source>
</reference>
<name>A0A1M4SZH1_9SPHI</name>